<name>A0A068NY98_FIMGI</name>
<proteinExistence type="predicted"/>
<evidence type="ECO:0000313" key="2">
    <source>
        <dbReference type="Proteomes" id="UP000027982"/>
    </source>
</evidence>
<sequence>MSRVLLFISLLANQAPKTLAGYIDGLNWNPAKAGALVTVSPESVRASGGGVSLAAFKRKKVVVGGLTAIVPTEMVVIDDSFKQPPNLYDGLPREAKVLYLLKSLTDGQWKLATGRGIGLNDLQGEPRAVYQSILPKKMKWIAYRVGADGQLGKEEEKGELDGTATSRVRLRVSRRIQFQLQLANERGTTFHSTDEDWGSPGDLVTTRDDEEEMNRGDSFGVTVRQAIENKPKPSDIAYADVGFDPLVEVPPASTVRDLLKSIGAATGREIHADIRVAERRVTVVGNRVRSGDLLKALALGVTGAYRRVGGAYILTSDLMGLGTRKMRFATWQENLENATYTKEDEWRREIGDNVHRIGFLPDSTFVPNGTVRKQLERFDTNPSTATFSADELTPAMREFLATTNKRYAHQPVKTDRVGVASEIEYGFLLPDGRALKPERTSIGFAWSFKPPASPPRDPGRLPKSVLPLSIPAAGPAISFAVFAPTPEAAEQAVEQVRVHGIREIWLETRDPRALETAIQKGRAAGVKVQLYVRPWSSRAAAAEDPDRTILGDAGAAIDERIQKEPAWQRYFNQSQEKLTPAFETISPTDPGLPVRWNELVTLSRTPGLAGVVVADSAPNGYEPVTNRAIYAGYSRVLAHTKNLGYSTSQRLAFLRLHEIDPIDIVDEMLMSGPDLRQPFFLDDGLRGIPTVFDGGDQPHPAIPGMFRVWTEFRAKANASAIQKLLTPIAAIVPVTIEARLGVANYPRFKNRALFPWRPGMPLPETDAEAPYRIVERPGMIGYADFPDTWPLSPTDYTPLLVQYVIGNKERRVAFDASAVPPQQLPILLDHWFTRKE</sequence>
<dbReference type="STRING" id="661478.OP10G_3406"/>
<accession>A0A068NY98</accession>
<gene>
    <name evidence="1" type="ORF">OP10G_3406</name>
</gene>
<dbReference type="RefSeq" id="WP_025229290.1">
    <property type="nucleotide sequence ID" value="NZ_CP007139.1"/>
</dbReference>
<dbReference type="KEGG" id="fgi:OP10G_3406"/>
<dbReference type="Proteomes" id="UP000027982">
    <property type="component" value="Chromosome"/>
</dbReference>
<protein>
    <submittedName>
        <fullName evidence="1">Uncharacterized protein</fullName>
    </submittedName>
</protein>
<evidence type="ECO:0000313" key="1">
    <source>
        <dbReference type="EMBL" id="AIE86774.1"/>
    </source>
</evidence>
<dbReference type="HOGENOM" id="CLU_339738_0_0_0"/>
<reference evidence="1 2" key="1">
    <citation type="journal article" date="2014" name="PLoS ONE">
        <title>The first complete genome sequence of the class fimbriimonadia in the phylum armatimonadetes.</title>
        <authorList>
            <person name="Hu Z.Y."/>
            <person name="Wang Y.Z."/>
            <person name="Im W.T."/>
            <person name="Wang S.Y."/>
            <person name="Zhao G.P."/>
            <person name="Zheng H.J."/>
            <person name="Quan Z.X."/>
        </authorList>
    </citation>
    <scope>NUCLEOTIDE SEQUENCE [LARGE SCALE GENOMIC DNA]</scope>
    <source>
        <strain evidence="1">Gsoil 348</strain>
    </source>
</reference>
<keyword evidence="2" id="KW-1185">Reference proteome</keyword>
<organism evidence="1 2">
    <name type="scientific">Fimbriimonas ginsengisoli Gsoil 348</name>
    <dbReference type="NCBI Taxonomy" id="661478"/>
    <lineage>
        <taxon>Bacteria</taxon>
        <taxon>Bacillati</taxon>
        <taxon>Armatimonadota</taxon>
        <taxon>Fimbriimonadia</taxon>
        <taxon>Fimbriimonadales</taxon>
        <taxon>Fimbriimonadaceae</taxon>
        <taxon>Fimbriimonas</taxon>
    </lineage>
</organism>
<dbReference type="OrthoDB" id="9867343at2"/>
<dbReference type="EMBL" id="CP007139">
    <property type="protein sequence ID" value="AIE86774.1"/>
    <property type="molecule type" value="Genomic_DNA"/>
</dbReference>
<dbReference type="AlphaFoldDB" id="A0A068NY98"/>